<sequence>MTLLQAATPRMPHTAEEADQLITRATVDSTNFTARHLIDKGQLMPRRDGRLTIMVVAADMQTNGHGRLGREWVNVPGESFTVSFATVVPRALATDGSVNGWIQMTAGLASLDAIRGALEAVGSQSIKPDCPLSLKWPNDVFCHGLKLGGILCELVPLPHGGDAVSRNCNGAEQGADAAGPVPVSDADLDDYIGVVFGIGLNLAVRAERLPTPDSTSLQMHRKGLPEAPEMRDLIAAGIVRSLRRRLQLLVDDTPTQCDALLEEMRGECWTLSRRVRARLAAGGVISGTAIALNPDASLSVRDDAGEVHIVRTGDVGVLSNESTSN</sequence>
<evidence type="ECO:0000313" key="2">
    <source>
        <dbReference type="EMBL" id="KFJ03894.1"/>
    </source>
</evidence>
<dbReference type="Proteomes" id="UP000029055">
    <property type="component" value="Unassembled WGS sequence"/>
</dbReference>
<dbReference type="STRING" id="77635.BISU_0370"/>
<dbReference type="InterPro" id="IPR004143">
    <property type="entry name" value="BPL_LPL_catalytic"/>
</dbReference>
<comment type="caution">
    <text evidence="2">The sequence shown here is derived from an EMBL/GenBank/DDBJ whole genome shotgun (WGS) entry which is preliminary data.</text>
</comment>
<dbReference type="GO" id="GO:0005737">
    <property type="term" value="C:cytoplasm"/>
    <property type="evidence" value="ECO:0007669"/>
    <property type="project" value="TreeGrafter"/>
</dbReference>
<proteinExistence type="predicted"/>
<protein>
    <submittedName>
        <fullName evidence="2">Biotin--acetyl-CoA-carboxylase ligase</fullName>
    </submittedName>
</protein>
<dbReference type="Gene3D" id="3.30.930.10">
    <property type="entry name" value="Bira Bifunctional Protein, Domain 2"/>
    <property type="match status" value="1"/>
</dbReference>
<evidence type="ECO:0000259" key="1">
    <source>
        <dbReference type="Pfam" id="PF03099"/>
    </source>
</evidence>
<dbReference type="eggNOG" id="COG0340">
    <property type="taxonomic scope" value="Bacteria"/>
</dbReference>
<dbReference type="Gene3D" id="2.30.30.100">
    <property type="match status" value="1"/>
</dbReference>
<dbReference type="AlphaFoldDB" id="A0A087E7Z3"/>
<evidence type="ECO:0000313" key="3">
    <source>
        <dbReference type="Proteomes" id="UP000029055"/>
    </source>
</evidence>
<dbReference type="EMBL" id="JGZR01000006">
    <property type="protein sequence ID" value="KFJ03894.1"/>
    <property type="molecule type" value="Genomic_DNA"/>
</dbReference>
<name>A0A087E7Z3_9BIFI</name>
<dbReference type="GO" id="GO:0004077">
    <property type="term" value="F:biotin--[biotin carboxyl-carrier protein] ligase activity"/>
    <property type="evidence" value="ECO:0007669"/>
    <property type="project" value="TreeGrafter"/>
</dbReference>
<gene>
    <name evidence="2" type="ORF">BISU_0370</name>
</gene>
<organism evidence="2 3">
    <name type="scientific">Bifidobacterium subtile</name>
    <dbReference type="NCBI Taxonomy" id="77635"/>
    <lineage>
        <taxon>Bacteria</taxon>
        <taxon>Bacillati</taxon>
        <taxon>Actinomycetota</taxon>
        <taxon>Actinomycetes</taxon>
        <taxon>Bifidobacteriales</taxon>
        <taxon>Bifidobacteriaceae</taxon>
        <taxon>Bifidobacterium</taxon>
    </lineage>
</organism>
<accession>A0A087E7Z3</accession>
<dbReference type="PANTHER" id="PTHR12835">
    <property type="entry name" value="BIOTIN PROTEIN LIGASE"/>
    <property type="match status" value="1"/>
</dbReference>
<keyword evidence="2" id="KW-0436">Ligase</keyword>
<keyword evidence="3" id="KW-1185">Reference proteome</keyword>
<feature type="domain" description="BPL/LPL catalytic" evidence="1">
    <location>
        <begin position="55"/>
        <end position="156"/>
    </location>
</feature>
<dbReference type="PANTHER" id="PTHR12835:SF5">
    <property type="entry name" value="BIOTIN--PROTEIN LIGASE"/>
    <property type="match status" value="1"/>
</dbReference>
<reference evidence="2 3" key="1">
    <citation type="submission" date="2014-03" db="EMBL/GenBank/DDBJ databases">
        <title>Genomics of Bifidobacteria.</title>
        <authorList>
            <person name="Ventura M."/>
            <person name="Milani C."/>
            <person name="Lugli G.A."/>
        </authorList>
    </citation>
    <scope>NUCLEOTIDE SEQUENCE [LARGE SCALE GENOMIC DNA]</scope>
    <source>
        <strain evidence="2 3">LMG 11597</strain>
    </source>
</reference>
<dbReference type="SUPFAM" id="SSF55681">
    <property type="entry name" value="Class II aaRS and biotin synthetases"/>
    <property type="match status" value="1"/>
</dbReference>
<dbReference type="Pfam" id="PF03099">
    <property type="entry name" value="BPL_LplA_LipB"/>
    <property type="match status" value="1"/>
</dbReference>
<dbReference type="InterPro" id="IPR045864">
    <property type="entry name" value="aa-tRNA-synth_II/BPL/LPL"/>
</dbReference>